<name>A0ACB8JF24_CITSI</name>
<protein>
    <submittedName>
        <fullName evidence="1">Pyridoxamine 5'-phosphate oxidase family protein</fullName>
    </submittedName>
</protein>
<sequence>MESLSSSVLNKPLPSPSYSFAKSSNQRTGSLKFSESSRCAALGLRLRIHAQAREVPNEGEDDKPSDNGIGSAFGDAVSLSQTINGCIRWLLRLSSDGFSHILKGNTNQNPSGDKDADNLLKIETPHVVPHGSGTSGGTRAGLFRTPISGGVQSATSAHGLPRPPLAVRNLMEQARFAHLCTVMSRMHHRREGYPFGSLVDFAPDSMGHPIFSFSPLAIHTRNLLADPRCTLVVQEWAHKQYIAKHHQGPSQQWGNFYYFRMQDISLFSSAEFLTIFAAYDERATSTCDIYFIGGFGTVAWVDVKEYEALLPDKIAVEGGEHYLKELNAAFSKLLKELLSAETEVDDAAIISLDSKGIDVRVRQGAQFNIQRVTFEDGHTVETLEEAKTALGKPINGKSAPSVVVVGQKRQRELWRTKSKWWRHRKLEKPRRIEAGIL</sequence>
<organism evidence="1 2">
    <name type="scientific">Citrus sinensis</name>
    <name type="common">Sweet orange</name>
    <name type="synonym">Citrus aurantium var. sinensis</name>
    <dbReference type="NCBI Taxonomy" id="2711"/>
    <lineage>
        <taxon>Eukaryota</taxon>
        <taxon>Viridiplantae</taxon>
        <taxon>Streptophyta</taxon>
        <taxon>Embryophyta</taxon>
        <taxon>Tracheophyta</taxon>
        <taxon>Spermatophyta</taxon>
        <taxon>Magnoliopsida</taxon>
        <taxon>eudicotyledons</taxon>
        <taxon>Gunneridae</taxon>
        <taxon>Pentapetalae</taxon>
        <taxon>rosids</taxon>
        <taxon>malvids</taxon>
        <taxon>Sapindales</taxon>
        <taxon>Rutaceae</taxon>
        <taxon>Aurantioideae</taxon>
        <taxon>Citrus</taxon>
    </lineage>
</organism>
<accession>A0ACB8JF24</accession>
<comment type="caution">
    <text evidence="1">The sequence shown here is derived from an EMBL/GenBank/DDBJ whole genome shotgun (WGS) entry which is preliminary data.</text>
</comment>
<dbReference type="EMBL" id="CM039176">
    <property type="protein sequence ID" value="KAH9716198.1"/>
    <property type="molecule type" value="Genomic_DNA"/>
</dbReference>
<evidence type="ECO:0000313" key="2">
    <source>
        <dbReference type="Proteomes" id="UP000829398"/>
    </source>
</evidence>
<proteinExistence type="predicted"/>
<dbReference type="Proteomes" id="UP000829398">
    <property type="component" value="Chromosome 7"/>
</dbReference>
<keyword evidence="2" id="KW-1185">Reference proteome</keyword>
<evidence type="ECO:0000313" key="1">
    <source>
        <dbReference type="EMBL" id="KAH9716198.1"/>
    </source>
</evidence>
<gene>
    <name evidence="1" type="ORF">KPL71_021375</name>
</gene>
<reference evidence="2" key="1">
    <citation type="journal article" date="2023" name="Hortic. Res.">
        <title>A chromosome-level phased genome enabling allele-level studies in sweet orange: a case study on citrus Huanglongbing tolerance.</title>
        <authorList>
            <person name="Wu B."/>
            <person name="Yu Q."/>
            <person name="Deng Z."/>
            <person name="Duan Y."/>
            <person name="Luo F."/>
            <person name="Gmitter F. Jr."/>
        </authorList>
    </citation>
    <scope>NUCLEOTIDE SEQUENCE [LARGE SCALE GENOMIC DNA]</scope>
    <source>
        <strain evidence="2">cv. Valencia</strain>
    </source>
</reference>